<keyword evidence="13" id="KW-1185">Reference proteome</keyword>
<evidence type="ECO:0000256" key="8">
    <source>
        <dbReference type="ARBA" id="ARBA00023316"/>
    </source>
</evidence>
<evidence type="ECO:0000256" key="10">
    <source>
        <dbReference type="SAM" id="Phobius"/>
    </source>
</evidence>
<keyword evidence="5 10" id="KW-1133">Transmembrane helix</keyword>
<organism evidence="12 13">
    <name type="scientific">Schizophyllum amplum</name>
    <dbReference type="NCBI Taxonomy" id="97359"/>
    <lineage>
        <taxon>Eukaryota</taxon>
        <taxon>Fungi</taxon>
        <taxon>Dikarya</taxon>
        <taxon>Basidiomycota</taxon>
        <taxon>Agaricomycotina</taxon>
        <taxon>Agaricomycetes</taxon>
        <taxon>Agaricomycetidae</taxon>
        <taxon>Agaricales</taxon>
        <taxon>Schizophyllaceae</taxon>
        <taxon>Schizophyllum</taxon>
    </lineage>
</organism>
<dbReference type="InterPro" id="IPR013320">
    <property type="entry name" value="ConA-like_dom_sf"/>
</dbReference>
<dbReference type="GO" id="GO:0005789">
    <property type="term" value="C:endoplasmic reticulum membrane"/>
    <property type="evidence" value="ECO:0007669"/>
    <property type="project" value="TreeGrafter"/>
</dbReference>
<dbReference type="SUPFAM" id="SSF49899">
    <property type="entry name" value="Concanavalin A-like lectins/glucanases"/>
    <property type="match status" value="1"/>
</dbReference>
<sequence length="607" mass="67637">MSSFQPRRPEDQYTAIPPTSMSSLGSPAASDSQRDKIASAVAHGHLGGDYGPYSYTPSAEAGNLRFSAAMSDPHYTPSTKAASSRHLIERNSVMPVYTWDKAPEVDDALHDPRVKMDTKFTLWSWRGWLNFITLLILILGMMMLFLGYPLYDAFAHHTIKLSGYNLGGINGSGQIPDLNLKLLVDDDTPADAYSRTGSDGRSYALIFSDEFEQEGRTFYAGDDPYWEAMDIHYWPTGDLEWYDPQAVTTEGGRLKITMTEQENHNLNFQSGMIQSWNKFCFTTGYVEAKVSLPGNVNSPGFWPGVWTMGNLGRAGYGATTEGMWPYSYDACDLGTFPNQTGKDGLPDNTEASIWGGKLSYLPGQRTSACTCEGEDHPGPKNSMGRAVPEIDLLEAQIDVSVFRGQASQSFQLAPFDYSYYIDNSTITVYDEDISQVNSYHGSEWQEAASVLSYFPDSAYGTDGELIVGMEYWSDPDNRDDGYITWYLNGVESWTLPASALPARDDVEISRRLIPEEPMYLIINLGMSPSFQQADFKDMEFPAHLYVDYIRVYQRTGLDTDETIGCSPSNRPTADYITNHANAYSNPNLTTWSDAGYNFPLNSKYDGC</sequence>
<comment type="caution">
    <text evidence="12">The sequence shown here is derived from an EMBL/GenBank/DDBJ whole genome shotgun (WGS) entry which is preliminary data.</text>
</comment>
<evidence type="ECO:0000256" key="9">
    <source>
        <dbReference type="SAM" id="MobiDB-lite"/>
    </source>
</evidence>
<dbReference type="PROSITE" id="PS51762">
    <property type="entry name" value="GH16_2"/>
    <property type="match status" value="1"/>
</dbReference>
<proteinExistence type="inferred from homology"/>
<keyword evidence="7" id="KW-0325">Glycoprotein</keyword>
<evidence type="ECO:0000256" key="1">
    <source>
        <dbReference type="ARBA" id="ARBA00004606"/>
    </source>
</evidence>
<keyword evidence="4" id="KW-0735">Signal-anchor</keyword>
<dbReference type="Gene3D" id="2.60.120.200">
    <property type="match status" value="1"/>
</dbReference>
<name>A0A550C637_9AGAR</name>
<dbReference type="STRING" id="97359.A0A550C637"/>
<evidence type="ECO:0000313" key="13">
    <source>
        <dbReference type="Proteomes" id="UP000320762"/>
    </source>
</evidence>
<dbReference type="Pfam" id="PF03935">
    <property type="entry name" value="SKN1_KRE6_Sbg1"/>
    <property type="match status" value="1"/>
</dbReference>
<dbReference type="EMBL" id="VDMD01000023">
    <property type="protein sequence ID" value="TRM60176.1"/>
    <property type="molecule type" value="Genomic_DNA"/>
</dbReference>
<dbReference type="InterPro" id="IPR000757">
    <property type="entry name" value="Beta-glucanase-like"/>
</dbReference>
<dbReference type="GO" id="GO:0015926">
    <property type="term" value="F:glucosidase activity"/>
    <property type="evidence" value="ECO:0007669"/>
    <property type="project" value="TreeGrafter"/>
</dbReference>
<gene>
    <name evidence="12" type="ORF">BD626DRAFT_571954</name>
</gene>
<dbReference type="OrthoDB" id="412647at2759"/>
<dbReference type="PANTHER" id="PTHR31361:SF15">
    <property type="entry name" value="GH16 DOMAIN-CONTAINING PROTEIN"/>
    <property type="match status" value="1"/>
</dbReference>
<dbReference type="Proteomes" id="UP000320762">
    <property type="component" value="Unassembled WGS sequence"/>
</dbReference>
<keyword evidence="8" id="KW-0961">Cell wall biogenesis/degradation</keyword>
<comment type="subcellular location">
    <subcellularLocation>
        <location evidence="1">Membrane</location>
        <topology evidence="1">Single-pass type II membrane protein</topology>
    </subcellularLocation>
</comment>
<dbReference type="InterPro" id="IPR005629">
    <property type="entry name" value="Skn1/Kre6/Sbg1"/>
</dbReference>
<evidence type="ECO:0000256" key="2">
    <source>
        <dbReference type="ARBA" id="ARBA00010962"/>
    </source>
</evidence>
<dbReference type="GO" id="GO:0031505">
    <property type="term" value="P:fungal-type cell wall organization"/>
    <property type="evidence" value="ECO:0007669"/>
    <property type="project" value="TreeGrafter"/>
</dbReference>
<protein>
    <submittedName>
        <fullName evidence="12">Beta-glucan synthesis-associated</fullName>
    </submittedName>
</protein>
<reference evidence="12 13" key="1">
    <citation type="journal article" date="2019" name="New Phytol.">
        <title>Comparative genomics reveals unique wood-decay strategies and fruiting body development in the Schizophyllaceae.</title>
        <authorList>
            <person name="Almasi E."/>
            <person name="Sahu N."/>
            <person name="Krizsan K."/>
            <person name="Balint B."/>
            <person name="Kovacs G.M."/>
            <person name="Kiss B."/>
            <person name="Cseklye J."/>
            <person name="Drula E."/>
            <person name="Henrissat B."/>
            <person name="Nagy I."/>
            <person name="Chovatia M."/>
            <person name="Adam C."/>
            <person name="LaButti K."/>
            <person name="Lipzen A."/>
            <person name="Riley R."/>
            <person name="Grigoriev I.V."/>
            <person name="Nagy L.G."/>
        </authorList>
    </citation>
    <scope>NUCLEOTIDE SEQUENCE [LARGE SCALE GENOMIC DNA]</scope>
    <source>
        <strain evidence="12 13">NL-1724</strain>
    </source>
</reference>
<feature type="compositionally biased region" description="Polar residues" evidence="9">
    <location>
        <begin position="17"/>
        <end position="31"/>
    </location>
</feature>
<feature type="domain" description="GH16" evidence="11">
    <location>
        <begin position="186"/>
        <end position="557"/>
    </location>
</feature>
<evidence type="ECO:0000256" key="7">
    <source>
        <dbReference type="ARBA" id="ARBA00023180"/>
    </source>
</evidence>
<feature type="transmembrane region" description="Helical" evidence="10">
    <location>
        <begin position="128"/>
        <end position="151"/>
    </location>
</feature>
<evidence type="ECO:0000259" key="11">
    <source>
        <dbReference type="PROSITE" id="PS51762"/>
    </source>
</evidence>
<accession>A0A550C637</accession>
<evidence type="ECO:0000256" key="4">
    <source>
        <dbReference type="ARBA" id="ARBA00022968"/>
    </source>
</evidence>
<comment type="similarity">
    <text evidence="2">Belongs to the SKN1/KRE6 family.</text>
</comment>
<dbReference type="GO" id="GO:0005886">
    <property type="term" value="C:plasma membrane"/>
    <property type="evidence" value="ECO:0007669"/>
    <property type="project" value="TreeGrafter"/>
</dbReference>
<dbReference type="GO" id="GO:0006078">
    <property type="term" value="P:(1-&gt;6)-beta-D-glucan biosynthetic process"/>
    <property type="evidence" value="ECO:0007669"/>
    <property type="project" value="TreeGrafter"/>
</dbReference>
<dbReference type="AlphaFoldDB" id="A0A550C637"/>
<evidence type="ECO:0000313" key="12">
    <source>
        <dbReference type="EMBL" id="TRM60176.1"/>
    </source>
</evidence>
<evidence type="ECO:0000256" key="5">
    <source>
        <dbReference type="ARBA" id="ARBA00022989"/>
    </source>
</evidence>
<keyword evidence="3 10" id="KW-0812">Transmembrane</keyword>
<dbReference type="FunFam" id="2.60.120.200:FF:000135">
    <property type="entry name" value="Related to KRE6-glucan synthase subunit"/>
    <property type="match status" value="1"/>
</dbReference>
<dbReference type="PANTHER" id="PTHR31361">
    <property type="entry name" value="BETA-GLUCAN SYNTHESIS-ASSOCIATED PROTEIN KRE6-RELATED"/>
    <property type="match status" value="1"/>
</dbReference>
<evidence type="ECO:0000256" key="6">
    <source>
        <dbReference type="ARBA" id="ARBA00023136"/>
    </source>
</evidence>
<dbReference type="CDD" id="cd02180">
    <property type="entry name" value="GH16_fungal_KRE6_glucanase"/>
    <property type="match status" value="1"/>
</dbReference>
<keyword evidence="6 10" id="KW-0472">Membrane</keyword>
<evidence type="ECO:0000256" key="3">
    <source>
        <dbReference type="ARBA" id="ARBA00022692"/>
    </source>
</evidence>
<feature type="region of interest" description="Disordered" evidence="9">
    <location>
        <begin position="1"/>
        <end position="35"/>
    </location>
</feature>